<reference evidence="1" key="1">
    <citation type="submission" date="2022-08" db="EMBL/GenBank/DDBJ databases">
        <authorList>
            <person name="Gutierrez-Valencia J."/>
        </authorList>
    </citation>
    <scope>NUCLEOTIDE SEQUENCE</scope>
</reference>
<accession>A0AAV0MZJ5</accession>
<dbReference type="Proteomes" id="UP001154282">
    <property type="component" value="Unassembled WGS sequence"/>
</dbReference>
<comment type="caution">
    <text evidence="1">The sequence shown here is derived from an EMBL/GenBank/DDBJ whole genome shotgun (WGS) entry which is preliminary data.</text>
</comment>
<evidence type="ECO:0000313" key="1">
    <source>
        <dbReference type="EMBL" id="CAI0451601.1"/>
    </source>
</evidence>
<keyword evidence="2" id="KW-1185">Reference proteome</keyword>
<organism evidence="1 2">
    <name type="scientific">Linum tenue</name>
    <dbReference type="NCBI Taxonomy" id="586396"/>
    <lineage>
        <taxon>Eukaryota</taxon>
        <taxon>Viridiplantae</taxon>
        <taxon>Streptophyta</taxon>
        <taxon>Embryophyta</taxon>
        <taxon>Tracheophyta</taxon>
        <taxon>Spermatophyta</taxon>
        <taxon>Magnoliopsida</taxon>
        <taxon>eudicotyledons</taxon>
        <taxon>Gunneridae</taxon>
        <taxon>Pentapetalae</taxon>
        <taxon>rosids</taxon>
        <taxon>fabids</taxon>
        <taxon>Malpighiales</taxon>
        <taxon>Linaceae</taxon>
        <taxon>Linum</taxon>
    </lineage>
</organism>
<sequence>MLLLLIDSGSYVHGTGKSRVTIFIERGNKCADYLASRGHSLPLGSHIVPISDPGLYHLLMYDCQDLSEPRCVMNES</sequence>
<name>A0AAV0MZJ5_9ROSI</name>
<gene>
    <name evidence="1" type="ORF">LITE_LOCUS30926</name>
</gene>
<proteinExistence type="predicted"/>
<evidence type="ECO:0000313" key="2">
    <source>
        <dbReference type="Proteomes" id="UP001154282"/>
    </source>
</evidence>
<protein>
    <submittedName>
        <fullName evidence="1">Uncharacterized protein</fullName>
    </submittedName>
</protein>
<dbReference type="EMBL" id="CAMGYJ010000007">
    <property type="protein sequence ID" value="CAI0451601.1"/>
    <property type="molecule type" value="Genomic_DNA"/>
</dbReference>
<dbReference type="AlphaFoldDB" id="A0AAV0MZJ5"/>